<sequence length="131" mass="13785">MSWGCCISSVSCDSGSSVGGELVESAPDAGAHLRLVLPENLPLHALPSTHARSDEKAPRLNVLVEKHIPCGAAQNLPEVLSQQCVGSVNSLAIAGQLGTAGQRITIHLPFPATPDSWRGKQDKRRLRDSSG</sequence>
<feature type="non-terminal residue" evidence="2">
    <location>
        <position position="131"/>
    </location>
</feature>
<keyword evidence="3" id="KW-1185">Reference proteome</keyword>
<name>A0A9W7WSR6_TRIRA</name>
<protein>
    <submittedName>
        <fullName evidence="2">Uncharacterized protein</fullName>
    </submittedName>
</protein>
<evidence type="ECO:0000313" key="2">
    <source>
        <dbReference type="EMBL" id="KAI7807624.1"/>
    </source>
</evidence>
<feature type="compositionally biased region" description="Basic and acidic residues" evidence="1">
    <location>
        <begin position="117"/>
        <end position="131"/>
    </location>
</feature>
<dbReference type="AlphaFoldDB" id="A0A9W7WSR6"/>
<reference evidence="2" key="1">
    <citation type="submission" date="2021-02" db="EMBL/GenBank/DDBJ databases">
        <title>Comparative genomics reveals that relaxation of natural selection precedes convergent phenotypic evolution of cavefish.</title>
        <authorList>
            <person name="Peng Z."/>
        </authorList>
    </citation>
    <scope>NUCLEOTIDE SEQUENCE</scope>
    <source>
        <tissue evidence="2">Muscle</tissue>
    </source>
</reference>
<proteinExistence type="predicted"/>
<dbReference type="EMBL" id="JAFHDT010000007">
    <property type="protein sequence ID" value="KAI7807624.1"/>
    <property type="molecule type" value="Genomic_DNA"/>
</dbReference>
<dbReference type="Proteomes" id="UP001059041">
    <property type="component" value="Linkage Group LG7"/>
</dbReference>
<feature type="region of interest" description="Disordered" evidence="1">
    <location>
        <begin position="112"/>
        <end position="131"/>
    </location>
</feature>
<gene>
    <name evidence="2" type="ORF">IRJ41_007736</name>
</gene>
<evidence type="ECO:0000313" key="3">
    <source>
        <dbReference type="Proteomes" id="UP001059041"/>
    </source>
</evidence>
<evidence type="ECO:0000256" key="1">
    <source>
        <dbReference type="SAM" id="MobiDB-lite"/>
    </source>
</evidence>
<comment type="caution">
    <text evidence="2">The sequence shown here is derived from an EMBL/GenBank/DDBJ whole genome shotgun (WGS) entry which is preliminary data.</text>
</comment>
<accession>A0A9W7WSR6</accession>
<organism evidence="2 3">
    <name type="scientific">Triplophysa rosa</name>
    <name type="common">Cave loach</name>
    <dbReference type="NCBI Taxonomy" id="992332"/>
    <lineage>
        <taxon>Eukaryota</taxon>
        <taxon>Metazoa</taxon>
        <taxon>Chordata</taxon>
        <taxon>Craniata</taxon>
        <taxon>Vertebrata</taxon>
        <taxon>Euteleostomi</taxon>
        <taxon>Actinopterygii</taxon>
        <taxon>Neopterygii</taxon>
        <taxon>Teleostei</taxon>
        <taxon>Ostariophysi</taxon>
        <taxon>Cypriniformes</taxon>
        <taxon>Nemacheilidae</taxon>
        <taxon>Triplophysa</taxon>
    </lineage>
</organism>